<dbReference type="EMBL" id="FNCY01000001">
    <property type="protein sequence ID" value="SDG56855.1"/>
    <property type="molecule type" value="Genomic_DNA"/>
</dbReference>
<gene>
    <name evidence="2" type="ORF">SAMN05660652_00145</name>
</gene>
<dbReference type="Pfam" id="PF13439">
    <property type="entry name" value="Glyco_transf_4"/>
    <property type="match status" value="1"/>
</dbReference>
<evidence type="ECO:0000313" key="3">
    <source>
        <dbReference type="Proteomes" id="UP000198607"/>
    </source>
</evidence>
<dbReference type="InterPro" id="IPR050194">
    <property type="entry name" value="Glycosyltransferase_grp1"/>
</dbReference>
<proteinExistence type="predicted"/>
<evidence type="ECO:0000259" key="1">
    <source>
        <dbReference type="Pfam" id="PF13439"/>
    </source>
</evidence>
<dbReference type="Gene3D" id="3.40.50.2000">
    <property type="entry name" value="Glycogen Phosphorylase B"/>
    <property type="match status" value="2"/>
</dbReference>
<dbReference type="RefSeq" id="WP_218122586.1">
    <property type="nucleotide sequence ID" value="NZ_FNCY01000001.1"/>
</dbReference>
<dbReference type="Proteomes" id="UP000198607">
    <property type="component" value="Unassembled WGS sequence"/>
</dbReference>
<dbReference type="PANTHER" id="PTHR45947">
    <property type="entry name" value="SULFOQUINOVOSYL TRANSFERASE SQD2"/>
    <property type="match status" value="1"/>
</dbReference>
<keyword evidence="3" id="KW-1185">Reference proteome</keyword>
<dbReference type="GO" id="GO:0016757">
    <property type="term" value="F:glycosyltransferase activity"/>
    <property type="evidence" value="ECO:0007669"/>
    <property type="project" value="UniProtKB-ARBA"/>
</dbReference>
<dbReference type="Pfam" id="PF13692">
    <property type="entry name" value="Glyco_trans_1_4"/>
    <property type="match status" value="1"/>
</dbReference>
<name>A0A1G7VAF8_9RHOO</name>
<dbReference type="AlphaFoldDB" id="A0A1G7VAF8"/>
<dbReference type="STRING" id="83767.SAMN05660652_00145"/>
<sequence length="355" mass="39535">MALRILIISDAWEPQVNGVVRTLKMTRRELEAMGNVVDIISPLEFRAIPCPTYPEISLALTTRRTLERRIDTFAPDCLHIATEGPLGWMARRIALRRKWPFTTAYHSRFPEYVQLRFGIPLDWTYALLRRFHNAARATLAPTPTIVADLHARGFRHARLWSRGVDFGIFTDTGDREATQQGPIFLYVGRIAVEKQVDAFLALDLPGEKWVAGEGPERAKLQARFPDAHWFGVLKGEELARLYRSADVMVFPSVTDTFGLVMVESMACGTPVAAFLAPGPIDVIGESAGGVMHRDLREACLSALKLSRSAVRQHAEKFPWHAATTQLLAALQVIPDKLRRPETSAPCLSTAAGKIS</sequence>
<reference evidence="2 3" key="1">
    <citation type="submission" date="2016-10" db="EMBL/GenBank/DDBJ databases">
        <authorList>
            <person name="de Groot N.N."/>
        </authorList>
    </citation>
    <scope>NUCLEOTIDE SEQUENCE [LARGE SCALE GENOMIC DNA]</scope>
    <source>
        <strain evidence="2 3">DSM 5885</strain>
    </source>
</reference>
<evidence type="ECO:0000313" key="2">
    <source>
        <dbReference type="EMBL" id="SDG56855.1"/>
    </source>
</evidence>
<dbReference type="PANTHER" id="PTHR45947:SF3">
    <property type="entry name" value="SULFOQUINOVOSYL TRANSFERASE SQD2"/>
    <property type="match status" value="1"/>
</dbReference>
<protein>
    <recommendedName>
        <fullName evidence="1">Glycosyltransferase subfamily 4-like N-terminal domain-containing protein</fullName>
    </recommendedName>
</protein>
<dbReference type="CDD" id="cd03814">
    <property type="entry name" value="GT4-like"/>
    <property type="match status" value="1"/>
</dbReference>
<dbReference type="InterPro" id="IPR028098">
    <property type="entry name" value="Glyco_trans_4-like_N"/>
</dbReference>
<organism evidence="2 3">
    <name type="scientific">Propionivibrio dicarboxylicus</name>
    <dbReference type="NCBI Taxonomy" id="83767"/>
    <lineage>
        <taxon>Bacteria</taxon>
        <taxon>Pseudomonadati</taxon>
        <taxon>Pseudomonadota</taxon>
        <taxon>Betaproteobacteria</taxon>
        <taxon>Rhodocyclales</taxon>
        <taxon>Rhodocyclaceae</taxon>
        <taxon>Propionivibrio</taxon>
    </lineage>
</organism>
<accession>A0A1G7VAF8</accession>
<dbReference type="SUPFAM" id="SSF53756">
    <property type="entry name" value="UDP-Glycosyltransferase/glycogen phosphorylase"/>
    <property type="match status" value="1"/>
</dbReference>
<feature type="domain" description="Glycosyltransferase subfamily 4-like N-terminal" evidence="1">
    <location>
        <begin position="16"/>
        <end position="165"/>
    </location>
</feature>